<organism evidence="3 4">
    <name type="scientific">Chaetomium strumarium</name>
    <dbReference type="NCBI Taxonomy" id="1170767"/>
    <lineage>
        <taxon>Eukaryota</taxon>
        <taxon>Fungi</taxon>
        <taxon>Dikarya</taxon>
        <taxon>Ascomycota</taxon>
        <taxon>Pezizomycotina</taxon>
        <taxon>Sordariomycetes</taxon>
        <taxon>Sordariomycetidae</taxon>
        <taxon>Sordariales</taxon>
        <taxon>Chaetomiaceae</taxon>
        <taxon>Chaetomium</taxon>
    </lineage>
</organism>
<name>A0AAJ0M576_9PEZI</name>
<feature type="signal peptide" evidence="2">
    <location>
        <begin position="1"/>
        <end position="19"/>
    </location>
</feature>
<dbReference type="EMBL" id="JAUDZG010000001">
    <property type="protein sequence ID" value="KAK3309319.1"/>
    <property type="molecule type" value="Genomic_DNA"/>
</dbReference>
<dbReference type="AlphaFoldDB" id="A0AAJ0M576"/>
<evidence type="ECO:0000256" key="1">
    <source>
        <dbReference type="SAM" id="MobiDB-lite"/>
    </source>
</evidence>
<protein>
    <submittedName>
        <fullName evidence="3">Uncharacterized protein</fullName>
    </submittedName>
</protein>
<feature type="compositionally biased region" description="Polar residues" evidence="1">
    <location>
        <begin position="264"/>
        <end position="285"/>
    </location>
</feature>
<feature type="chain" id="PRO_5042583097" evidence="2">
    <location>
        <begin position="20"/>
        <end position="334"/>
    </location>
</feature>
<comment type="caution">
    <text evidence="3">The sequence shown here is derived from an EMBL/GenBank/DDBJ whole genome shotgun (WGS) entry which is preliminary data.</text>
</comment>
<dbReference type="Proteomes" id="UP001273166">
    <property type="component" value="Unassembled WGS sequence"/>
</dbReference>
<feature type="region of interest" description="Disordered" evidence="1">
    <location>
        <begin position="213"/>
        <end position="232"/>
    </location>
</feature>
<keyword evidence="4" id="KW-1185">Reference proteome</keyword>
<evidence type="ECO:0000313" key="3">
    <source>
        <dbReference type="EMBL" id="KAK3309319.1"/>
    </source>
</evidence>
<reference evidence="3" key="1">
    <citation type="journal article" date="2023" name="Mol. Phylogenet. Evol.">
        <title>Genome-scale phylogeny and comparative genomics of the fungal order Sordariales.</title>
        <authorList>
            <person name="Hensen N."/>
            <person name="Bonometti L."/>
            <person name="Westerberg I."/>
            <person name="Brannstrom I.O."/>
            <person name="Guillou S."/>
            <person name="Cros-Aarteil S."/>
            <person name="Calhoun S."/>
            <person name="Haridas S."/>
            <person name="Kuo A."/>
            <person name="Mondo S."/>
            <person name="Pangilinan J."/>
            <person name="Riley R."/>
            <person name="LaButti K."/>
            <person name="Andreopoulos B."/>
            <person name="Lipzen A."/>
            <person name="Chen C."/>
            <person name="Yan M."/>
            <person name="Daum C."/>
            <person name="Ng V."/>
            <person name="Clum A."/>
            <person name="Steindorff A."/>
            <person name="Ohm R.A."/>
            <person name="Martin F."/>
            <person name="Silar P."/>
            <person name="Natvig D.O."/>
            <person name="Lalanne C."/>
            <person name="Gautier V."/>
            <person name="Ament-Velasquez S.L."/>
            <person name="Kruys A."/>
            <person name="Hutchinson M.I."/>
            <person name="Powell A.J."/>
            <person name="Barry K."/>
            <person name="Miller A.N."/>
            <person name="Grigoriev I.V."/>
            <person name="Debuchy R."/>
            <person name="Gladieux P."/>
            <person name="Hiltunen Thoren M."/>
            <person name="Johannesson H."/>
        </authorList>
    </citation>
    <scope>NUCLEOTIDE SEQUENCE</scope>
    <source>
        <strain evidence="3">CBS 333.67</strain>
    </source>
</reference>
<dbReference type="GeneID" id="87888947"/>
<proteinExistence type="predicted"/>
<reference evidence="3" key="2">
    <citation type="submission" date="2023-06" db="EMBL/GenBank/DDBJ databases">
        <authorList>
            <consortium name="Lawrence Berkeley National Laboratory"/>
            <person name="Mondo S.J."/>
            <person name="Hensen N."/>
            <person name="Bonometti L."/>
            <person name="Westerberg I."/>
            <person name="Brannstrom I.O."/>
            <person name="Guillou S."/>
            <person name="Cros-Aarteil S."/>
            <person name="Calhoun S."/>
            <person name="Haridas S."/>
            <person name="Kuo A."/>
            <person name="Pangilinan J."/>
            <person name="Riley R."/>
            <person name="Labutti K."/>
            <person name="Andreopoulos B."/>
            <person name="Lipzen A."/>
            <person name="Chen C."/>
            <person name="Yanf M."/>
            <person name="Daum C."/>
            <person name="Ng V."/>
            <person name="Clum A."/>
            <person name="Steindorff A."/>
            <person name="Ohm R."/>
            <person name="Martin F."/>
            <person name="Silar P."/>
            <person name="Natvig D."/>
            <person name="Lalanne C."/>
            <person name="Gautier V."/>
            <person name="Ament-Velasquez S.L."/>
            <person name="Kruys A."/>
            <person name="Hutchinson M.I."/>
            <person name="Powell A.J."/>
            <person name="Barry K."/>
            <person name="Miller A.N."/>
            <person name="Grigoriev I.V."/>
            <person name="Debuchy R."/>
            <person name="Gladieux P."/>
            <person name="Thoren M.H."/>
            <person name="Johannesson H."/>
        </authorList>
    </citation>
    <scope>NUCLEOTIDE SEQUENCE</scope>
    <source>
        <strain evidence="3">CBS 333.67</strain>
    </source>
</reference>
<evidence type="ECO:0000256" key="2">
    <source>
        <dbReference type="SAM" id="SignalP"/>
    </source>
</evidence>
<sequence>MKLKTTLITAVLATHTASALPTTGGGNVNEKTAFNQRLEQEMLNNAQSSSGVLSRDESWVSKGQVDSKLADSAFRSGMAIRVIQTSTSPPAPWDVAETPTAIPALWDEDSKLPSVQQRSHIPTHPEDGGKQLVNAVGVHSELQAEQGPSTRGVEDANMARNPLPASDISPATSRRMGNARSARDNTATSASSENQQPGLKSTVRELLRALVHGKEQHQQHQQQHAAQEKGVHDRVRLAARNHEMSHKEAQQQGSSEPSIGVRQMSLSSGNSKAMTGMSQDAMSQNQEEKQEVSSSGYLNPRSARQVGEGERMRGSQSELMDCVGAAGDDINKCY</sequence>
<dbReference type="RefSeq" id="XP_062725099.1">
    <property type="nucleotide sequence ID" value="XM_062870118.1"/>
</dbReference>
<accession>A0AAJ0M576</accession>
<feature type="region of interest" description="Disordered" evidence="1">
    <location>
        <begin position="111"/>
        <end position="199"/>
    </location>
</feature>
<evidence type="ECO:0000313" key="4">
    <source>
        <dbReference type="Proteomes" id="UP001273166"/>
    </source>
</evidence>
<gene>
    <name evidence="3" type="ORF">B0T15DRAFT_545048</name>
</gene>
<feature type="compositionally biased region" description="Polar residues" evidence="1">
    <location>
        <begin position="184"/>
        <end position="199"/>
    </location>
</feature>
<keyword evidence="2" id="KW-0732">Signal</keyword>
<feature type="region of interest" description="Disordered" evidence="1">
    <location>
        <begin position="243"/>
        <end position="316"/>
    </location>
</feature>